<dbReference type="InterPro" id="IPR010130">
    <property type="entry name" value="T1SS_OMP_TolC"/>
</dbReference>
<evidence type="ECO:0000256" key="2">
    <source>
        <dbReference type="ARBA" id="ARBA00007613"/>
    </source>
</evidence>
<keyword evidence="6" id="KW-0472">Membrane</keyword>
<comment type="similarity">
    <text evidence="2">Belongs to the outer membrane factor (OMF) (TC 1.B.17) family.</text>
</comment>
<organism evidence="9 10">
    <name type="scientific">Lampropedia hyalina DSM 16112</name>
    <dbReference type="NCBI Taxonomy" id="1122156"/>
    <lineage>
        <taxon>Bacteria</taxon>
        <taxon>Pseudomonadati</taxon>
        <taxon>Pseudomonadota</taxon>
        <taxon>Betaproteobacteria</taxon>
        <taxon>Burkholderiales</taxon>
        <taxon>Comamonadaceae</taxon>
        <taxon>Lampropedia</taxon>
    </lineage>
</organism>
<accession>A0A1M4W4J1</accession>
<evidence type="ECO:0000313" key="9">
    <source>
        <dbReference type="EMBL" id="SHE75872.1"/>
    </source>
</evidence>
<evidence type="ECO:0000256" key="4">
    <source>
        <dbReference type="ARBA" id="ARBA00022452"/>
    </source>
</evidence>
<dbReference type="EMBL" id="FQUZ01000006">
    <property type="protein sequence ID" value="SHE75872.1"/>
    <property type="molecule type" value="Genomic_DNA"/>
</dbReference>
<dbReference type="AlphaFoldDB" id="A0A1M4W4J1"/>
<name>A0A1M4W4J1_9BURK</name>
<sequence length="448" mass="48129">MGDESSVAQGGVAEGAGAATEAQPPAEEEAGLPLLDMRTAVYQAVNWHPAVANSVGSLFQSEESIEVARAGYYPQVRAGIGSDFSNRNIGTTGNRRQHSLSLSASQTLYDFGKVDSTVERAGAGYTAARARLLLSIDDLIQDTLHALVEVQRYGHLVRLAQAQASGVTALADLARERQALGASTLSDVTQAATREDAARATVLEMQAQWSRWNTSLQHLTGLPAGAATVDGDDAPEFLHGACRLEAVNWEDLPTVRLAQAEEAAAVAGLRLAEANTLPTLALEASVSRRLNSVSRASDNGRHDATLGLNFSVPLYEGGGLQASSRSAAHALTAAEAATRQARLAASQSFEDAREQSQGYAQRTAVLNTRIGNIDQTRELYRQQYLDMGTRSLLDLLNAEQEFHSAYFDQVNNLYDLRRQQIACLHDSGRLREVFELEGAELSGVEIRP</sequence>
<evidence type="ECO:0000256" key="5">
    <source>
        <dbReference type="ARBA" id="ARBA00022692"/>
    </source>
</evidence>
<dbReference type="SUPFAM" id="SSF56954">
    <property type="entry name" value="Outer membrane efflux proteins (OEP)"/>
    <property type="match status" value="1"/>
</dbReference>
<dbReference type="GO" id="GO:0015562">
    <property type="term" value="F:efflux transmembrane transporter activity"/>
    <property type="evidence" value="ECO:0007669"/>
    <property type="project" value="InterPro"/>
</dbReference>
<dbReference type="InterPro" id="IPR003423">
    <property type="entry name" value="OMP_efflux"/>
</dbReference>
<dbReference type="Gene3D" id="1.20.1600.10">
    <property type="entry name" value="Outer membrane efflux proteins (OEP)"/>
    <property type="match status" value="1"/>
</dbReference>
<gene>
    <name evidence="9" type="ORF">SAMN02745117_00803</name>
</gene>
<evidence type="ECO:0000313" key="10">
    <source>
        <dbReference type="Proteomes" id="UP000184327"/>
    </source>
</evidence>
<reference evidence="9 10" key="1">
    <citation type="submission" date="2016-11" db="EMBL/GenBank/DDBJ databases">
        <authorList>
            <person name="Jaros S."/>
            <person name="Januszkiewicz K."/>
            <person name="Wedrychowicz H."/>
        </authorList>
    </citation>
    <scope>NUCLEOTIDE SEQUENCE [LARGE SCALE GENOMIC DNA]</scope>
    <source>
        <strain evidence="9 10">DSM 16112</strain>
    </source>
</reference>
<keyword evidence="4" id="KW-1134">Transmembrane beta strand</keyword>
<evidence type="ECO:0000256" key="3">
    <source>
        <dbReference type="ARBA" id="ARBA00022448"/>
    </source>
</evidence>
<dbReference type="STRING" id="1122156.SAMN02745117_00803"/>
<dbReference type="GO" id="GO:0009279">
    <property type="term" value="C:cell outer membrane"/>
    <property type="evidence" value="ECO:0007669"/>
    <property type="project" value="UniProtKB-SubCell"/>
</dbReference>
<evidence type="ECO:0000256" key="7">
    <source>
        <dbReference type="ARBA" id="ARBA00023237"/>
    </source>
</evidence>
<keyword evidence="7" id="KW-0998">Cell outer membrane</keyword>
<feature type="region of interest" description="Disordered" evidence="8">
    <location>
        <begin position="1"/>
        <end position="26"/>
    </location>
</feature>
<feature type="compositionally biased region" description="Low complexity" evidence="8">
    <location>
        <begin position="7"/>
        <end position="25"/>
    </location>
</feature>
<evidence type="ECO:0000256" key="1">
    <source>
        <dbReference type="ARBA" id="ARBA00004442"/>
    </source>
</evidence>
<dbReference type="InterPro" id="IPR051906">
    <property type="entry name" value="TolC-like"/>
</dbReference>
<evidence type="ECO:0000256" key="6">
    <source>
        <dbReference type="ARBA" id="ARBA00023136"/>
    </source>
</evidence>
<keyword evidence="3" id="KW-0813">Transport</keyword>
<keyword evidence="5" id="KW-0812">Transmembrane</keyword>
<comment type="subcellular location">
    <subcellularLocation>
        <location evidence="1">Cell outer membrane</location>
    </subcellularLocation>
</comment>
<dbReference type="PANTHER" id="PTHR30026:SF22">
    <property type="entry name" value="OUTER MEMBRANE EFFLUX PROTEIN"/>
    <property type="match status" value="1"/>
</dbReference>
<dbReference type="NCBIfam" id="TIGR01844">
    <property type="entry name" value="type_I_sec_TolC"/>
    <property type="match status" value="1"/>
</dbReference>
<protein>
    <submittedName>
        <fullName evidence="9">Outer membrane protein, adhesin transport system</fullName>
    </submittedName>
</protein>
<proteinExistence type="inferred from homology"/>
<dbReference type="GO" id="GO:0015288">
    <property type="term" value="F:porin activity"/>
    <property type="evidence" value="ECO:0007669"/>
    <property type="project" value="TreeGrafter"/>
</dbReference>
<evidence type="ECO:0000256" key="8">
    <source>
        <dbReference type="SAM" id="MobiDB-lite"/>
    </source>
</evidence>
<dbReference type="GO" id="GO:1990281">
    <property type="term" value="C:efflux pump complex"/>
    <property type="evidence" value="ECO:0007669"/>
    <property type="project" value="TreeGrafter"/>
</dbReference>
<dbReference type="Pfam" id="PF02321">
    <property type="entry name" value="OEP"/>
    <property type="match status" value="2"/>
</dbReference>
<dbReference type="PANTHER" id="PTHR30026">
    <property type="entry name" value="OUTER MEMBRANE PROTEIN TOLC"/>
    <property type="match status" value="1"/>
</dbReference>
<keyword evidence="10" id="KW-1185">Reference proteome</keyword>
<dbReference type="Proteomes" id="UP000184327">
    <property type="component" value="Unassembled WGS sequence"/>
</dbReference>